<gene>
    <name evidence="2" type="ORF">IM811_001982</name>
</gene>
<proteinExistence type="predicted"/>
<comment type="caution">
    <text evidence="2">The sequence shown here is derived from an EMBL/GenBank/DDBJ whole genome shotgun (WGS) entry which is preliminary data.</text>
</comment>
<reference evidence="2" key="1">
    <citation type="submission" date="2020-10" db="EMBL/GenBank/DDBJ databases">
        <title>High-Quality Genome Resource of Clonostachys rosea strain S41 by Oxford Nanopore Long-Read Sequencing.</title>
        <authorList>
            <person name="Wang H."/>
        </authorList>
    </citation>
    <scope>NUCLEOTIDE SEQUENCE</scope>
    <source>
        <strain evidence="2">S41</strain>
    </source>
</reference>
<dbReference type="Proteomes" id="UP000616885">
    <property type="component" value="Unassembled WGS sequence"/>
</dbReference>
<dbReference type="AlphaFoldDB" id="A0A8H7NQ14"/>
<evidence type="ECO:0000256" key="1">
    <source>
        <dbReference type="SAM" id="Phobius"/>
    </source>
</evidence>
<organism evidence="2 3">
    <name type="scientific">Bionectria ochroleuca</name>
    <name type="common">Gliocladium roseum</name>
    <dbReference type="NCBI Taxonomy" id="29856"/>
    <lineage>
        <taxon>Eukaryota</taxon>
        <taxon>Fungi</taxon>
        <taxon>Dikarya</taxon>
        <taxon>Ascomycota</taxon>
        <taxon>Pezizomycotina</taxon>
        <taxon>Sordariomycetes</taxon>
        <taxon>Hypocreomycetidae</taxon>
        <taxon>Hypocreales</taxon>
        <taxon>Bionectriaceae</taxon>
        <taxon>Clonostachys</taxon>
    </lineage>
</organism>
<name>A0A8H7NQ14_BIOOC</name>
<keyword evidence="1" id="KW-0472">Membrane</keyword>
<feature type="transmembrane region" description="Helical" evidence="1">
    <location>
        <begin position="6"/>
        <end position="24"/>
    </location>
</feature>
<evidence type="ECO:0000313" key="2">
    <source>
        <dbReference type="EMBL" id="KAF9760288.1"/>
    </source>
</evidence>
<keyword evidence="1" id="KW-0812">Transmembrane</keyword>
<dbReference type="EMBL" id="JADCTT010000001">
    <property type="protein sequence ID" value="KAF9760288.1"/>
    <property type="molecule type" value="Genomic_DNA"/>
</dbReference>
<feature type="transmembrane region" description="Helical" evidence="1">
    <location>
        <begin position="257"/>
        <end position="283"/>
    </location>
</feature>
<accession>A0A8H7NQ14</accession>
<feature type="transmembrane region" description="Helical" evidence="1">
    <location>
        <begin position="173"/>
        <end position="195"/>
    </location>
</feature>
<sequence>MSTDPVFYFIGILTFWYYFFFALYRAYRTITTLISVGHGASPCNRTCWGRLHGNMVELQRGLSVALLLSHSGLVLESYTWLWEGFSVAGITSLPAAEPLFRKFHLLGSSCTSSLLISLLVMQLIISDSSCLVMSIAFLVVVKFQLVTFNQTFTTQFFAIDYWQPMPLFELIDTPVKICIIGLFVASTVLIIFCCFKSGKGIFQKVRDLFYSIVAILYHASILWHVGEATKSKTIVYITQSLGDTLAYLKITVYTLSIAYTALFSFALLSSLYGPCCILANHLVNLSLRRNRRPATEAVPDEMDEAGLHAKHTTNNYDGVAVYGL</sequence>
<feature type="transmembrane region" description="Helical" evidence="1">
    <location>
        <begin position="207"/>
        <end position="226"/>
    </location>
</feature>
<keyword evidence="1" id="KW-1133">Transmembrane helix</keyword>
<evidence type="ECO:0000313" key="3">
    <source>
        <dbReference type="Proteomes" id="UP000616885"/>
    </source>
</evidence>
<feature type="transmembrane region" description="Helical" evidence="1">
    <location>
        <begin position="131"/>
        <end position="153"/>
    </location>
</feature>
<protein>
    <submittedName>
        <fullName evidence="2">Uncharacterized protein</fullName>
    </submittedName>
</protein>